<evidence type="ECO:0000259" key="10">
    <source>
        <dbReference type="PROSITE" id="PS51228"/>
    </source>
</evidence>
<organism evidence="11 12">
    <name type="scientific">Urocitellus parryii</name>
    <name type="common">Arctic ground squirrel</name>
    <name type="synonym">Spermophilus parryii</name>
    <dbReference type="NCBI Taxonomy" id="9999"/>
    <lineage>
        <taxon>Eukaryota</taxon>
        <taxon>Metazoa</taxon>
        <taxon>Chordata</taxon>
        <taxon>Craniata</taxon>
        <taxon>Vertebrata</taxon>
        <taxon>Euteleostomi</taxon>
        <taxon>Mammalia</taxon>
        <taxon>Eutheria</taxon>
        <taxon>Euarchontoglires</taxon>
        <taxon>Glires</taxon>
        <taxon>Rodentia</taxon>
        <taxon>Sciuromorpha</taxon>
        <taxon>Sciuridae</taxon>
        <taxon>Xerinae</taxon>
        <taxon>Marmotini</taxon>
        <taxon>Urocitellus</taxon>
    </lineage>
</organism>
<keyword evidence="7" id="KW-0446">Lipid-binding</keyword>
<dbReference type="PANTHER" id="PTHR23310">
    <property type="entry name" value="ACYL-COA-BINDING PROTEIN, ACBP"/>
    <property type="match status" value="1"/>
</dbReference>
<dbReference type="PROSITE" id="PS00880">
    <property type="entry name" value="ACB_1"/>
    <property type="match status" value="1"/>
</dbReference>
<evidence type="ECO:0000256" key="4">
    <source>
        <dbReference type="ARBA" id="ARBA00022448"/>
    </source>
</evidence>
<evidence type="ECO:0000256" key="7">
    <source>
        <dbReference type="ARBA" id="ARBA00023121"/>
    </source>
</evidence>
<keyword evidence="8" id="KW-0379">Hydroxylation</keyword>
<dbReference type="InterPro" id="IPR035984">
    <property type="entry name" value="Acyl-CoA-binding_sf"/>
</dbReference>
<keyword evidence="4" id="KW-0813">Transport</keyword>
<dbReference type="CDD" id="cd00435">
    <property type="entry name" value="ACBP"/>
    <property type="match status" value="1"/>
</dbReference>
<feature type="domain" description="ACB" evidence="10">
    <location>
        <begin position="2"/>
        <end position="87"/>
    </location>
</feature>
<evidence type="ECO:0000256" key="5">
    <source>
        <dbReference type="ARBA" id="ARBA00022824"/>
    </source>
</evidence>
<dbReference type="PRINTS" id="PR00689">
    <property type="entry name" value="ACOABINDINGP"/>
</dbReference>
<dbReference type="AlphaFoldDB" id="A0A8D2HN49"/>
<keyword evidence="6" id="KW-0333">Golgi apparatus</keyword>
<dbReference type="GO" id="GO:0005783">
    <property type="term" value="C:endoplasmic reticulum"/>
    <property type="evidence" value="ECO:0007669"/>
    <property type="project" value="UniProtKB-SubCell"/>
</dbReference>
<evidence type="ECO:0000256" key="1">
    <source>
        <dbReference type="ARBA" id="ARBA00004240"/>
    </source>
</evidence>
<proteinExistence type="inferred from homology"/>
<accession>A0A8D2HN49</accession>
<gene>
    <name evidence="11" type="primary">DBI</name>
</gene>
<dbReference type="Ensembl" id="ENSUPAT00010017528.1">
    <property type="protein sequence ID" value="ENSUPAP00010015341.1"/>
    <property type="gene ID" value="ENSUPAG00010012283.1"/>
</dbReference>
<dbReference type="GO" id="GO:0005739">
    <property type="term" value="C:mitochondrion"/>
    <property type="evidence" value="ECO:0007669"/>
    <property type="project" value="TreeGrafter"/>
</dbReference>
<reference evidence="11" key="1">
    <citation type="submission" date="2025-08" db="UniProtKB">
        <authorList>
            <consortium name="Ensembl"/>
        </authorList>
    </citation>
    <scope>IDENTIFICATION</scope>
</reference>
<sequence>MSQAEFDKAAEEVKHLKTQPADDEMLFIYSHYKQATVGDINTDRPGILDFKGKAKWDAWNQLKGTSKESAMKAYVDKVEELKKKYGMCWILVFLETHFRLLENGYNLYPTGLTKQKKCLAQCLPGSNLRSS</sequence>
<keyword evidence="12" id="KW-1185">Reference proteome</keyword>
<dbReference type="Pfam" id="PF00887">
    <property type="entry name" value="ACBP"/>
    <property type="match status" value="1"/>
</dbReference>
<dbReference type="GO" id="GO:0000062">
    <property type="term" value="F:fatty-acyl-CoA binding"/>
    <property type="evidence" value="ECO:0007669"/>
    <property type="project" value="InterPro"/>
</dbReference>
<dbReference type="Gene3D" id="1.20.80.10">
    <property type="match status" value="1"/>
</dbReference>
<evidence type="ECO:0000256" key="9">
    <source>
        <dbReference type="ARBA" id="ARBA00039735"/>
    </source>
</evidence>
<evidence type="ECO:0000256" key="6">
    <source>
        <dbReference type="ARBA" id="ARBA00023034"/>
    </source>
</evidence>
<dbReference type="Proteomes" id="UP000694417">
    <property type="component" value="Unplaced"/>
</dbReference>
<reference evidence="11" key="2">
    <citation type="submission" date="2025-09" db="UniProtKB">
        <authorList>
            <consortium name="Ensembl"/>
        </authorList>
    </citation>
    <scope>IDENTIFICATION</scope>
</reference>
<dbReference type="GO" id="GO:0005794">
    <property type="term" value="C:Golgi apparatus"/>
    <property type="evidence" value="ECO:0007669"/>
    <property type="project" value="UniProtKB-SubCell"/>
</dbReference>
<keyword evidence="5" id="KW-0256">Endoplasmic reticulum</keyword>
<dbReference type="FunFam" id="1.20.80.10:FF:000010">
    <property type="entry name" value="Acyl-CoA-binding domain-containing protein 5"/>
    <property type="match status" value="1"/>
</dbReference>
<dbReference type="InterPro" id="IPR014352">
    <property type="entry name" value="FERM/acyl-CoA-bd_prot_sf"/>
</dbReference>
<protein>
    <recommendedName>
        <fullName evidence="9">Acyl-CoA-binding protein</fullName>
    </recommendedName>
</protein>
<comment type="similarity">
    <text evidence="3">Belongs to the ACBP family.</text>
</comment>
<comment type="subcellular location">
    <subcellularLocation>
        <location evidence="1">Endoplasmic reticulum</location>
    </subcellularLocation>
    <subcellularLocation>
        <location evidence="2">Golgi apparatus</location>
    </subcellularLocation>
</comment>
<evidence type="ECO:0000313" key="12">
    <source>
        <dbReference type="Proteomes" id="UP000694417"/>
    </source>
</evidence>
<evidence type="ECO:0000256" key="2">
    <source>
        <dbReference type="ARBA" id="ARBA00004555"/>
    </source>
</evidence>
<dbReference type="GeneTree" id="ENSGT00940000154846"/>
<dbReference type="InterPro" id="IPR000582">
    <property type="entry name" value="Acyl-CoA-binding_protein"/>
</dbReference>
<evidence type="ECO:0000313" key="11">
    <source>
        <dbReference type="Ensembl" id="ENSUPAP00010015341.1"/>
    </source>
</evidence>
<dbReference type="SUPFAM" id="SSF47027">
    <property type="entry name" value="Acyl-CoA binding protein"/>
    <property type="match status" value="1"/>
</dbReference>
<dbReference type="GO" id="GO:0006631">
    <property type="term" value="P:fatty acid metabolic process"/>
    <property type="evidence" value="ECO:0007669"/>
    <property type="project" value="TreeGrafter"/>
</dbReference>
<evidence type="ECO:0000256" key="3">
    <source>
        <dbReference type="ARBA" id="ARBA00005567"/>
    </source>
</evidence>
<evidence type="ECO:0000256" key="8">
    <source>
        <dbReference type="ARBA" id="ARBA00023278"/>
    </source>
</evidence>
<name>A0A8D2HN49_UROPR</name>
<dbReference type="InterPro" id="IPR022408">
    <property type="entry name" value="Acyl-CoA-binding_prot_CS"/>
</dbReference>
<dbReference type="PROSITE" id="PS51228">
    <property type="entry name" value="ACB_2"/>
    <property type="match status" value="1"/>
</dbReference>
<dbReference type="PANTHER" id="PTHR23310:SF54">
    <property type="entry name" value="ACYL-COA-BINDING PROTEIN"/>
    <property type="match status" value="1"/>
</dbReference>